<dbReference type="EMBL" id="UIDD01000001">
    <property type="protein sequence ID" value="SUQ60624.1"/>
    <property type="molecule type" value="Genomic_DNA"/>
</dbReference>
<keyword evidence="1" id="KW-1133">Transmembrane helix</keyword>
<keyword evidence="3" id="KW-1185">Reference proteome</keyword>
<evidence type="ECO:0000256" key="1">
    <source>
        <dbReference type="SAM" id="Phobius"/>
    </source>
</evidence>
<accession>A0A380SSN8</accession>
<reference evidence="3" key="1">
    <citation type="submission" date="2018-07" db="EMBL/GenBank/DDBJ databases">
        <authorList>
            <person name="Blom J."/>
        </authorList>
    </citation>
    <scope>NUCLEOTIDE SEQUENCE [LARGE SCALE GENOMIC DNA]</scope>
    <source>
        <strain evidence="3">CCOS 864</strain>
    </source>
</reference>
<evidence type="ECO:0000313" key="3">
    <source>
        <dbReference type="Proteomes" id="UP000255177"/>
    </source>
</evidence>
<sequence>MNRYPATLVQVSSLQLRQGLFFSLALLLTLIAGQLYNSWETAHSAEQLAAQAALVAQVQAQRSIAPLQARVALSTPVTTPAVVDNAAPRDRWVF</sequence>
<dbReference type="Proteomes" id="UP000255177">
    <property type="component" value="Unassembled WGS sequence"/>
</dbReference>
<feature type="transmembrane region" description="Helical" evidence="1">
    <location>
        <begin position="20"/>
        <end position="39"/>
    </location>
</feature>
<keyword evidence="1" id="KW-0472">Membrane</keyword>
<dbReference type="RefSeq" id="WP_115084435.1">
    <property type="nucleotide sequence ID" value="NZ_CBCSFG010000010.1"/>
</dbReference>
<evidence type="ECO:0000313" key="2">
    <source>
        <dbReference type="EMBL" id="SUQ60624.1"/>
    </source>
</evidence>
<dbReference type="AlphaFoldDB" id="A0A380SSN8"/>
<keyword evidence="1" id="KW-0812">Transmembrane</keyword>
<name>A0A380SSN8_9PSED</name>
<gene>
    <name evidence="2" type="ORF">CCOS864_00028</name>
</gene>
<proteinExistence type="predicted"/>
<organism evidence="2 3">
    <name type="scientific">Pseudomonas wadenswilerensis</name>
    <dbReference type="NCBI Taxonomy" id="1785161"/>
    <lineage>
        <taxon>Bacteria</taxon>
        <taxon>Pseudomonadati</taxon>
        <taxon>Pseudomonadota</taxon>
        <taxon>Gammaproteobacteria</taxon>
        <taxon>Pseudomonadales</taxon>
        <taxon>Pseudomonadaceae</taxon>
        <taxon>Pseudomonas</taxon>
    </lineage>
</organism>
<protein>
    <submittedName>
        <fullName evidence="2">Uncharacterized protein</fullName>
    </submittedName>
</protein>